<dbReference type="Pfam" id="PF00494">
    <property type="entry name" value="SQS_PSY"/>
    <property type="match status" value="1"/>
</dbReference>
<dbReference type="InterPro" id="IPR002060">
    <property type="entry name" value="Squ/phyt_synthse"/>
</dbReference>
<dbReference type="GO" id="GO:0005789">
    <property type="term" value="C:endoplasmic reticulum membrane"/>
    <property type="evidence" value="ECO:0007669"/>
    <property type="project" value="TreeGrafter"/>
</dbReference>
<name>A0A453M5B0_AEGTS</name>
<dbReference type="InterPro" id="IPR019845">
    <property type="entry name" value="Squalene/phytoene_synthase_CS"/>
</dbReference>
<dbReference type="AlphaFoldDB" id="A0A453M5B0"/>
<keyword evidence="1" id="KW-0808">Transferase</keyword>
<dbReference type="Gene3D" id="1.10.600.10">
    <property type="entry name" value="Farnesyl Diphosphate Synthase"/>
    <property type="match status" value="1"/>
</dbReference>
<reference evidence="2" key="4">
    <citation type="submission" date="2019-03" db="UniProtKB">
        <authorList>
            <consortium name="EnsemblPlants"/>
        </authorList>
    </citation>
    <scope>IDENTIFICATION</scope>
</reference>
<evidence type="ECO:0000256" key="1">
    <source>
        <dbReference type="ARBA" id="ARBA00022679"/>
    </source>
</evidence>
<dbReference type="Proteomes" id="UP000015105">
    <property type="component" value="Chromosome 5D"/>
</dbReference>
<proteinExistence type="predicted"/>
<dbReference type="GO" id="GO:0045338">
    <property type="term" value="P:farnesyl diphosphate metabolic process"/>
    <property type="evidence" value="ECO:0007669"/>
    <property type="project" value="InterPro"/>
</dbReference>
<dbReference type="InterPro" id="IPR044844">
    <property type="entry name" value="Trans_IPPS_euk-type"/>
</dbReference>
<keyword evidence="3" id="KW-1185">Reference proteome</keyword>
<reference evidence="2" key="5">
    <citation type="journal article" date="2021" name="G3 (Bethesda)">
        <title>Aegilops tauschii genome assembly Aet v5.0 features greater sequence contiguity and improved annotation.</title>
        <authorList>
            <person name="Wang L."/>
            <person name="Zhu T."/>
            <person name="Rodriguez J.C."/>
            <person name="Deal K.R."/>
            <person name="Dubcovsky J."/>
            <person name="McGuire P.E."/>
            <person name="Lux T."/>
            <person name="Spannagl M."/>
            <person name="Mayer K.F.X."/>
            <person name="Baldrich P."/>
            <person name="Meyers B.C."/>
            <person name="Huo N."/>
            <person name="Gu Y.Q."/>
            <person name="Zhou H."/>
            <person name="Devos K.M."/>
            <person name="Bennetzen J.L."/>
            <person name="Unver T."/>
            <person name="Budak H."/>
            <person name="Gulick P.J."/>
            <person name="Galiba G."/>
            <person name="Kalapos B."/>
            <person name="Nelson D.R."/>
            <person name="Li P."/>
            <person name="You F.M."/>
            <person name="Luo M.C."/>
            <person name="Dvorak J."/>
        </authorList>
    </citation>
    <scope>NUCLEOTIDE SEQUENCE [LARGE SCALE GENOMIC DNA]</scope>
    <source>
        <strain evidence="2">cv. AL8/78</strain>
    </source>
</reference>
<dbReference type="PROSITE" id="PS01045">
    <property type="entry name" value="SQUALEN_PHYTOEN_SYN_2"/>
    <property type="match status" value="1"/>
</dbReference>
<evidence type="ECO:0000313" key="3">
    <source>
        <dbReference type="Proteomes" id="UP000015105"/>
    </source>
</evidence>
<accession>A0A453M5B0</accession>
<reference evidence="3" key="2">
    <citation type="journal article" date="2017" name="Nat. Plants">
        <title>The Aegilops tauschii genome reveals multiple impacts of transposons.</title>
        <authorList>
            <person name="Zhao G."/>
            <person name="Zou C."/>
            <person name="Li K."/>
            <person name="Wang K."/>
            <person name="Li T."/>
            <person name="Gao L."/>
            <person name="Zhang X."/>
            <person name="Wang H."/>
            <person name="Yang Z."/>
            <person name="Liu X."/>
            <person name="Jiang W."/>
            <person name="Mao L."/>
            <person name="Kong X."/>
            <person name="Jiao Y."/>
            <person name="Jia J."/>
        </authorList>
    </citation>
    <scope>NUCLEOTIDE SEQUENCE [LARGE SCALE GENOMIC DNA]</scope>
    <source>
        <strain evidence="3">cv. AL8/78</strain>
    </source>
</reference>
<dbReference type="PANTHER" id="PTHR11626:SF2">
    <property type="entry name" value="SQUALENE SYNTHASE"/>
    <property type="match status" value="1"/>
</dbReference>
<dbReference type="InterPro" id="IPR008949">
    <property type="entry name" value="Isoprenoid_synthase_dom_sf"/>
</dbReference>
<reference evidence="3" key="1">
    <citation type="journal article" date="2014" name="Science">
        <title>Ancient hybridizations among the ancestral genomes of bread wheat.</title>
        <authorList>
            <consortium name="International Wheat Genome Sequencing Consortium,"/>
            <person name="Marcussen T."/>
            <person name="Sandve S.R."/>
            <person name="Heier L."/>
            <person name="Spannagl M."/>
            <person name="Pfeifer M."/>
            <person name="Jakobsen K.S."/>
            <person name="Wulff B.B."/>
            <person name="Steuernagel B."/>
            <person name="Mayer K.F."/>
            <person name="Olsen O.A."/>
        </authorList>
    </citation>
    <scope>NUCLEOTIDE SEQUENCE [LARGE SCALE GENOMIC DNA]</scope>
    <source>
        <strain evidence="3">cv. AL8/78</strain>
    </source>
</reference>
<dbReference type="EnsemblPlants" id="AET5Gv21053700.9">
    <property type="protein sequence ID" value="AET5Gv21053700.9"/>
    <property type="gene ID" value="AET5Gv21053700"/>
</dbReference>
<dbReference type="GO" id="GO:0010287">
    <property type="term" value="C:plastoglobule"/>
    <property type="evidence" value="ECO:0007669"/>
    <property type="project" value="UniProtKB-ARBA"/>
</dbReference>
<dbReference type="GO" id="GO:0051996">
    <property type="term" value="F:squalene synthase [NAD(P)H] activity"/>
    <property type="evidence" value="ECO:0007669"/>
    <property type="project" value="InterPro"/>
</dbReference>
<dbReference type="Gramene" id="AET5Gv21053700.9">
    <property type="protein sequence ID" value="AET5Gv21053700.9"/>
    <property type="gene ID" value="AET5Gv21053700"/>
</dbReference>
<evidence type="ECO:0008006" key="4">
    <source>
        <dbReference type="Google" id="ProtNLM"/>
    </source>
</evidence>
<sequence length="91" mass="10864">RLFHATGTEDLAPDHLSNSMGLFLQKTNIIRDYLEDINEIPRCRMFWPREIWSKYVDKLEVHQPIKKGIAYESYCKFNAKLWCLTVIKIFD</sequence>
<dbReference type="PANTHER" id="PTHR11626">
    <property type="entry name" value="FARNESYL-DIPHOSPHATE FARNESYLTRANSFERASE"/>
    <property type="match status" value="1"/>
</dbReference>
<protein>
    <recommendedName>
        <fullName evidence="4">Squalene synthase</fullName>
    </recommendedName>
</protein>
<dbReference type="SUPFAM" id="SSF48576">
    <property type="entry name" value="Terpenoid synthases"/>
    <property type="match status" value="1"/>
</dbReference>
<evidence type="ECO:0000313" key="2">
    <source>
        <dbReference type="EnsemblPlants" id="AET5Gv21053700.9"/>
    </source>
</evidence>
<organism evidence="2 3">
    <name type="scientific">Aegilops tauschii subsp. strangulata</name>
    <name type="common">Goatgrass</name>
    <dbReference type="NCBI Taxonomy" id="200361"/>
    <lineage>
        <taxon>Eukaryota</taxon>
        <taxon>Viridiplantae</taxon>
        <taxon>Streptophyta</taxon>
        <taxon>Embryophyta</taxon>
        <taxon>Tracheophyta</taxon>
        <taxon>Spermatophyta</taxon>
        <taxon>Magnoliopsida</taxon>
        <taxon>Liliopsida</taxon>
        <taxon>Poales</taxon>
        <taxon>Poaceae</taxon>
        <taxon>BOP clade</taxon>
        <taxon>Pooideae</taxon>
        <taxon>Triticodae</taxon>
        <taxon>Triticeae</taxon>
        <taxon>Triticinae</taxon>
        <taxon>Aegilops</taxon>
    </lineage>
</organism>
<reference evidence="2" key="3">
    <citation type="journal article" date="2017" name="Nature">
        <title>Genome sequence of the progenitor of the wheat D genome Aegilops tauschii.</title>
        <authorList>
            <person name="Luo M.C."/>
            <person name="Gu Y.Q."/>
            <person name="Puiu D."/>
            <person name="Wang H."/>
            <person name="Twardziok S.O."/>
            <person name="Deal K.R."/>
            <person name="Huo N."/>
            <person name="Zhu T."/>
            <person name="Wang L."/>
            <person name="Wang Y."/>
            <person name="McGuire P.E."/>
            <person name="Liu S."/>
            <person name="Long H."/>
            <person name="Ramasamy R.K."/>
            <person name="Rodriguez J.C."/>
            <person name="Van S.L."/>
            <person name="Yuan L."/>
            <person name="Wang Z."/>
            <person name="Xia Z."/>
            <person name="Xiao L."/>
            <person name="Anderson O.D."/>
            <person name="Ouyang S."/>
            <person name="Liang Y."/>
            <person name="Zimin A.V."/>
            <person name="Pertea G."/>
            <person name="Qi P."/>
            <person name="Bennetzen J.L."/>
            <person name="Dai X."/>
            <person name="Dawson M.W."/>
            <person name="Muller H.G."/>
            <person name="Kugler K."/>
            <person name="Rivarola-Duarte L."/>
            <person name="Spannagl M."/>
            <person name="Mayer K.F.X."/>
            <person name="Lu F.H."/>
            <person name="Bevan M.W."/>
            <person name="Leroy P."/>
            <person name="Li P."/>
            <person name="You F.M."/>
            <person name="Sun Q."/>
            <person name="Liu Z."/>
            <person name="Lyons E."/>
            <person name="Wicker T."/>
            <person name="Salzberg S.L."/>
            <person name="Devos K.M."/>
            <person name="Dvorak J."/>
        </authorList>
    </citation>
    <scope>NUCLEOTIDE SEQUENCE [LARGE SCALE GENOMIC DNA]</scope>
    <source>
        <strain evidence="2">cv. AL8/78</strain>
    </source>
</reference>